<sequence>MVFTDTSIYKTVKMKNFPKALLMFYSYYDQIVNNFLRFSHLLNIITLFKRYFSEIFNVTIPKVHKKLIFL</sequence>
<dbReference type="EMBL" id="PPED02000001">
    <property type="protein sequence ID" value="PWN71062.1"/>
    <property type="molecule type" value="Genomic_DNA"/>
</dbReference>
<organism evidence="1 2">
    <name type="scientific">Chryseobacterium phosphatilyticum</name>
    <dbReference type="NCBI Taxonomy" id="475075"/>
    <lineage>
        <taxon>Bacteria</taxon>
        <taxon>Pseudomonadati</taxon>
        <taxon>Bacteroidota</taxon>
        <taxon>Flavobacteriia</taxon>
        <taxon>Flavobacteriales</taxon>
        <taxon>Weeksellaceae</taxon>
        <taxon>Chryseobacterium group</taxon>
        <taxon>Chryseobacterium</taxon>
    </lineage>
</organism>
<evidence type="ECO:0000313" key="2">
    <source>
        <dbReference type="Proteomes" id="UP000236594"/>
    </source>
</evidence>
<proteinExistence type="predicted"/>
<dbReference type="Proteomes" id="UP000236594">
    <property type="component" value="Unassembled WGS sequence"/>
</dbReference>
<evidence type="ECO:0000313" key="1">
    <source>
        <dbReference type="EMBL" id="PWN71062.1"/>
    </source>
</evidence>
<reference evidence="1 2" key="1">
    <citation type="submission" date="2018-04" db="EMBL/GenBank/DDBJ databases">
        <title>Draft Genome Sequence of Phosphate-Solubilizing Chryseobacterium sp. ISE14 that is a Biocontrol and Plant Growth-Promoting Rhizobacterium Isolated from Cucumber.</title>
        <authorList>
            <person name="Jeong J.-J."/>
            <person name="Sang M.K."/>
            <person name="Choi I.-G."/>
            <person name="Kim K.D."/>
        </authorList>
    </citation>
    <scope>NUCLEOTIDE SEQUENCE [LARGE SCALE GENOMIC DNA]</scope>
    <source>
        <strain evidence="1 2">ISE14</strain>
    </source>
</reference>
<keyword evidence="2" id="KW-1185">Reference proteome</keyword>
<comment type="caution">
    <text evidence="1">The sequence shown here is derived from an EMBL/GenBank/DDBJ whole genome shotgun (WGS) entry which is preliminary data.</text>
</comment>
<name>A0A316XBB5_9FLAO</name>
<protein>
    <submittedName>
        <fullName evidence="1">Uncharacterized protein</fullName>
    </submittedName>
</protein>
<accession>A0A316XBB5</accession>
<gene>
    <name evidence="1" type="ORF">C1631_000075</name>
</gene>
<dbReference type="AlphaFoldDB" id="A0A316XBB5"/>